<name>A0A7Y9NLF0_9BACT</name>
<keyword evidence="4" id="KW-0472">Membrane</keyword>
<dbReference type="Gene3D" id="2.130.10.10">
    <property type="entry name" value="YVTN repeat-like/Quinoprotein amine dehydrogenase"/>
    <property type="match status" value="2"/>
</dbReference>
<dbReference type="SUPFAM" id="SSF63829">
    <property type="entry name" value="Calcium-dependent phosphotriesterase"/>
    <property type="match status" value="2"/>
</dbReference>
<keyword evidence="2 6" id="KW-0418">Kinase</keyword>
<keyword evidence="4" id="KW-0812">Transmembrane</keyword>
<gene>
    <name evidence="6" type="ORF">HDF12_001682</name>
</gene>
<dbReference type="SMART" id="SM00387">
    <property type="entry name" value="HATPase_c"/>
    <property type="match status" value="1"/>
</dbReference>
<dbReference type="PANTHER" id="PTHR24421:SF62">
    <property type="entry name" value="SENSORY TRANSDUCTION HISTIDINE KINASE"/>
    <property type="match status" value="1"/>
</dbReference>
<dbReference type="PANTHER" id="PTHR24421">
    <property type="entry name" value="NITRATE/NITRITE SENSOR PROTEIN NARX-RELATED"/>
    <property type="match status" value="1"/>
</dbReference>
<evidence type="ECO:0000313" key="6">
    <source>
        <dbReference type="EMBL" id="NYF51317.1"/>
    </source>
</evidence>
<dbReference type="InterPro" id="IPR011110">
    <property type="entry name" value="Reg_prop"/>
</dbReference>
<organism evidence="6 7">
    <name type="scientific">Tunturiibacter lichenicola</name>
    <dbReference type="NCBI Taxonomy" id="2051959"/>
    <lineage>
        <taxon>Bacteria</taxon>
        <taxon>Pseudomonadati</taxon>
        <taxon>Acidobacteriota</taxon>
        <taxon>Terriglobia</taxon>
        <taxon>Terriglobales</taxon>
        <taxon>Acidobacteriaceae</taxon>
        <taxon>Tunturiibacter</taxon>
    </lineage>
</organism>
<dbReference type="Gene3D" id="1.20.5.1930">
    <property type="match status" value="1"/>
</dbReference>
<dbReference type="Pfam" id="PF07495">
    <property type="entry name" value="Y_Y_Y"/>
    <property type="match status" value="1"/>
</dbReference>
<accession>A0A7Y9NLF0</accession>
<dbReference type="Pfam" id="PF07494">
    <property type="entry name" value="Reg_prop"/>
    <property type="match status" value="3"/>
</dbReference>
<dbReference type="Proteomes" id="UP000534186">
    <property type="component" value="Unassembled WGS sequence"/>
</dbReference>
<dbReference type="InterPro" id="IPR011123">
    <property type="entry name" value="Y_Y_Y"/>
</dbReference>
<dbReference type="GO" id="GO:0016020">
    <property type="term" value="C:membrane"/>
    <property type="evidence" value="ECO:0007669"/>
    <property type="project" value="InterPro"/>
</dbReference>
<dbReference type="InterPro" id="IPR013783">
    <property type="entry name" value="Ig-like_fold"/>
</dbReference>
<dbReference type="GO" id="GO:0046983">
    <property type="term" value="F:protein dimerization activity"/>
    <property type="evidence" value="ECO:0007669"/>
    <property type="project" value="InterPro"/>
</dbReference>
<dbReference type="InterPro" id="IPR050482">
    <property type="entry name" value="Sensor_HK_TwoCompSys"/>
</dbReference>
<keyword evidence="4" id="KW-1133">Transmembrane helix</keyword>
<protein>
    <submittedName>
        <fullName evidence="6">Signal transduction histidine kinase/ligand-binding sensor domain-containing protein</fullName>
    </submittedName>
</protein>
<dbReference type="Pfam" id="PF07730">
    <property type="entry name" value="HisKA_3"/>
    <property type="match status" value="1"/>
</dbReference>
<keyword evidence="3" id="KW-0902">Two-component regulatory system</keyword>
<dbReference type="CDD" id="cd16917">
    <property type="entry name" value="HATPase_UhpB-NarQ-NarX-like"/>
    <property type="match status" value="1"/>
</dbReference>
<proteinExistence type="predicted"/>
<dbReference type="InterPro" id="IPR011712">
    <property type="entry name" value="Sig_transdc_His_kin_sub3_dim/P"/>
</dbReference>
<dbReference type="Gene3D" id="2.60.40.10">
    <property type="entry name" value="Immunoglobulins"/>
    <property type="match status" value="1"/>
</dbReference>
<dbReference type="EMBL" id="JACCCV010000001">
    <property type="protein sequence ID" value="NYF51317.1"/>
    <property type="molecule type" value="Genomic_DNA"/>
</dbReference>
<keyword evidence="1" id="KW-0808">Transferase</keyword>
<evidence type="ECO:0000256" key="1">
    <source>
        <dbReference type="ARBA" id="ARBA00022679"/>
    </source>
</evidence>
<evidence type="ECO:0000256" key="3">
    <source>
        <dbReference type="ARBA" id="ARBA00023012"/>
    </source>
</evidence>
<dbReference type="AlphaFoldDB" id="A0A7Y9NLF0"/>
<dbReference type="InterPro" id="IPR036890">
    <property type="entry name" value="HATPase_C_sf"/>
</dbReference>
<evidence type="ECO:0000256" key="4">
    <source>
        <dbReference type="SAM" id="Phobius"/>
    </source>
</evidence>
<evidence type="ECO:0000259" key="5">
    <source>
        <dbReference type="SMART" id="SM00387"/>
    </source>
</evidence>
<feature type="domain" description="Histidine kinase/HSP90-like ATPase" evidence="5">
    <location>
        <begin position="830"/>
        <end position="925"/>
    </location>
</feature>
<dbReference type="InterPro" id="IPR003594">
    <property type="entry name" value="HATPase_dom"/>
</dbReference>
<dbReference type="GO" id="GO:0000155">
    <property type="term" value="F:phosphorelay sensor kinase activity"/>
    <property type="evidence" value="ECO:0007669"/>
    <property type="project" value="InterPro"/>
</dbReference>
<evidence type="ECO:0000313" key="7">
    <source>
        <dbReference type="Proteomes" id="UP000534186"/>
    </source>
</evidence>
<sequence>MCPIECTAAGPAAKQGISQYSLTQWGHRDGLPSAAIYAIAQTPDGFLWLGTADGLIRFDGIRFFQVPLMGKGDTAFGKVKALAASADGALWVGTETGILVRIDGPAMKSLTLNLPISSIRERPDSLIEVEASNQVFRVSPATMQVTTTCQVRSASALVSAPHPPQSMPLAKVDPTECGLQSAHNIAPSILDRTHLASDQIRSILPDTDGNLWLATRESGVIRVSTTVGEARAEKEQFSVVDGLSSDSVWTLFQDREHNLWIGTQNGLNRLRYDKFATMTRRSGLLSDNMTSLAVVGSKVFAGSAVGLNEITATGAKSVLRESILSLTGGIDGTLFAGTPHGLSVVKDGRSHVVQPGVQVTQITSIAQSSTGELWFYDQHGGLFRWEPGQVAIAVTTPALQSKAVSVIAAGTHGEVWFGLSTGEIVLYNGVTFHQFTAADHLPGGSPHAISADSDGGVWIASERGLARYSGGRFTSWSRKNGLPGSRVLWAVPGPGGRLWLGYNIGVASVTVSDLLHAATDPKFLVPYDFYDDGDGLHSNPDLHGSTPVAVLPDGRIWLTASEGLATIDPAHIRKNPVPPPVHIVQITVDDANVDVAKAITLPPRTRRIEINYTGLSFTNPRKVTFRYRLLGFDSQWNIESTRRFATYTNLSPGKYRFEVLAANDDGVWSTEPAVLDFTLLPAFYQTKWFIALCLLALLLAILLLVRFRIRSVADGLRLRFEERLDERARVAQDLHDNLLQDVMGISLQLEIADELTPPGAAGKPILSRALQLSESALAQGRGALTTLRATMVSAQDVLQTLKLTATHFTEDRHQAIRYITEGTELPLRAGVGDEIIQIACEALRNALQHTRGRVDVRLSYTPNVFTLHIHDEGPGISQPILESGVPGHFGLTGMRERASRIAATLTIESKRGNGTQIRLTVPGRMAYPDHNASPSIWGRLQARWSGTHRQP</sequence>
<comment type="caution">
    <text evidence="6">The sequence shown here is derived from an EMBL/GenBank/DDBJ whole genome shotgun (WGS) entry which is preliminary data.</text>
</comment>
<dbReference type="InterPro" id="IPR015943">
    <property type="entry name" value="WD40/YVTN_repeat-like_dom_sf"/>
</dbReference>
<dbReference type="Gene3D" id="3.30.565.10">
    <property type="entry name" value="Histidine kinase-like ATPase, C-terminal domain"/>
    <property type="match status" value="1"/>
</dbReference>
<dbReference type="SUPFAM" id="SSF55874">
    <property type="entry name" value="ATPase domain of HSP90 chaperone/DNA topoisomerase II/histidine kinase"/>
    <property type="match status" value="1"/>
</dbReference>
<reference evidence="6 7" key="1">
    <citation type="submission" date="2020-07" db="EMBL/GenBank/DDBJ databases">
        <title>Genomic Encyclopedia of Type Strains, Phase IV (KMG-V): Genome sequencing to study the core and pangenomes of soil and plant-associated prokaryotes.</title>
        <authorList>
            <person name="Whitman W."/>
        </authorList>
    </citation>
    <scope>NUCLEOTIDE SEQUENCE [LARGE SCALE GENOMIC DNA]</scope>
    <source>
        <strain evidence="6 7">M8UP30</strain>
    </source>
</reference>
<evidence type="ECO:0000256" key="2">
    <source>
        <dbReference type="ARBA" id="ARBA00022777"/>
    </source>
</evidence>
<dbReference type="Pfam" id="PF02518">
    <property type="entry name" value="HATPase_c"/>
    <property type="match status" value="1"/>
</dbReference>
<feature type="transmembrane region" description="Helical" evidence="4">
    <location>
        <begin position="688"/>
        <end position="709"/>
    </location>
</feature>